<evidence type="ECO:0000256" key="4">
    <source>
        <dbReference type="ARBA" id="ARBA00022741"/>
    </source>
</evidence>
<evidence type="ECO:0000256" key="9">
    <source>
        <dbReference type="PROSITE-ProRule" id="PRU10141"/>
    </source>
</evidence>
<proteinExistence type="predicted"/>
<evidence type="ECO:0000256" key="1">
    <source>
        <dbReference type="ARBA" id="ARBA00012513"/>
    </source>
</evidence>
<dbReference type="CDD" id="cd14014">
    <property type="entry name" value="STKc_PknB_like"/>
    <property type="match status" value="1"/>
</dbReference>
<feature type="region of interest" description="Disordered" evidence="10">
    <location>
        <begin position="687"/>
        <end position="716"/>
    </location>
</feature>
<keyword evidence="5 14" id="KW-0418">Kinase</keyword>
<feature type="transmembrane region" description="Helical" evidence="11">
    <location>
        <begin position="375"/>
        <end position="395"/>
    </location>
</feature>
<feature type="domain" description="PASTA" evidence="13">
    <location>
        <begin position="413"/>
        <end position="479"/>
    </location>
</feature>
<dbReference type="NCBIfam" id="NF033483">
    <property type="entry name" value="PknB_PASTA_kin"/>
    <property type="match status" value="1"/>
</dbReference>
<gene>
    <name evidence="14" type="primary">pknB</name>
    <name evidence="14" type="ORF">HGO97_002455</name>
</gene>
<evidence type="ECO:0000256" key="11">
    <source>
        <dbReference type="SAM" id="Phobius"/>
    </source>
</evidence>
<dbReference type="InterPro" id="IPR005543">
    <property type="entry name" value="PASTA_dom"/>
</dbReference>
<evidence type="ECO:0000313" key="15">
    <source>
        <dbReference type="Proteomes" id="UP000723714"/>
    </source>
</evidence>
<feature type="compositionally biased region" description="Acidic residues" evidence="10">
    <location>
        <begin position="307"/>
        <end position="358"/>
    </location>
</feature>
<evidence type="ECO:0000256" key="8">
    <source>
        <dbReference type="ARBA" id="ARBA00048679"/>
    </source>
</evidence>
<keyword evidence="2" id="KW-0723">Serine/threonine-protein kinase</keyword>
<dbReference type="GO" id="GO:0016301">
    <property type="term" value="F:kinase activity"/>
    <property type="evidence" value="ECO:0007669"/>
    <property type="project" value="UniProtKB-KW"/>
</dbReference>
<feature type="domain" description="PASTA" evidence="13">
    <location>
        <begin position="617"/>
        <end position="686"/>
    </location>
</feature>
<dbReference type="PROSITE" id="PS00108">
    <property type="entry name" value="PROTEIN_KINASE_ST"/>
    <property type="match status" value="1"/>
</dbReference>
<keyword evidence="6 9" id="KW-0067">ATP-binding</keyword>
<comment type="catalytic activity">
    <reaction evidence="7">
        <text>L-threonyl-[protein] + ATP = O-phospho-L-threonyl-[protein] + ADP + H(+)</text>
        <dbReference type="Rhea" id="RHEA:46608"/>
        <dbReference type="Rhea" id="RHEA-COMP:11060"/>
        <dbReference type="Rhea" id="RHEA-COMP:11605"/>
        <dbReference type="ChEBI" id="CHEBI:15378"/>
        <dbReference type="ChEBI" id="CHEBI:30013"/>
        <dbReference type="ChEBI" id="CHEBI:30616"/>
        <dbReference type="ChEBI" id="CHEBI:61977"/>
        <dbReference type="ChEBI" id="CHEBI:456216"/>
        <dbReference type="EC" id="2.7.11.1"/>
    </reaction>
</comment>
<dbReference type="InterPro" id="IPR000719">
    <property type="entry name" value="Prot_kinase_dom"/>
</dbReference>
<dbReference type="Pfam" id="PF03793">
    <property type="entry name" value="PASTA"/>
    <property type="match status" value="4"/>
</dbReference>
<accession>A0ABS6CZC2</accession>
<keyword evidence="15" id="KW-1185">Reference proteome</keyword>
<evidence type="ECO:0000256" key="10">
    <source>
        <dbReference type="SAM" id="MobiDB-lite"/>
    </source>
</evidence>
<dbReference type="InterPro" id="IPR017441">
    <property type="entry name" value="Protein_kinase_ATP_BS"/>
</dbReference>
<dbReference type="SMART" id="SM00220">
    <property type="entry name" value="S_TKc"/>
    <property type="match status" value="1"/>
</dbReference>
<dbReference type="Proteomes" id="UP000723714">
    <property type="component" value="Unassembled WGS sequence"/>
</dbReference>
<feature type="region of interest" description="Disordered" evidence="10">
    <location>
        <begin position="300"/>
        <end position="367"/>
    </location>
</feature>
<protein>
    <recommendedName>
        <fullName evidence="1">non-specific serine/threonine protein kinase</fullName>
        <ecNumber evidence="1">2.7.11.1</ecNumber>
    </recommendedName>
</protein>
<feature type="binding site" evidence="9">
    <location>
        <position position="41"/>
    </location>
    <ligand>
        <name>ATP</name>
        <dbReference type="ChEBI" id="CHEBI:30616"/>
    </ligand>
</feature>
<dbReference type="InterPro" id="IPR008271">
    <property type="entry name" value="Ser/Thr_kinase_AS"/>
</dbReference>
<feature type="domain" description="PASTA" evidence="13">
    <location>
        <begin position="549"/>
        <end position="616"/>
    </location>
</feature>
<evidence type="ECO:0000256" key="6">
    <source>
        <dbReference type="ARBA" id="ARBA00022840"/>
    </source>
</evidence>
<feature type="compositionally biased region" description="Low complexity" evidence="10">
    <location>
        <begin position="701"/>
        <end position="716"/>
    </location>
</feature>
<dbReference type="Pfam" id="PF00069">
    <property type="entry name" value="Pkinase"/>
    <property type="match status" value="1"/>
</dbReference>
<name>A0ABS6CZC2_9FIRM</name>
<dbReference type="CDD" id="cd06577">
    <property type="entry name" value="PASTA_pknB"/>
    <property type="match status" value="3"/>
</dbReference>
<evidence type="ECO:0000259" key="13">
    <source>
        <dbReference type="PROSITE" id="PS51178"/>
    </source>
</evidence>
<evidence type="ECO:0000256" key="7">
    <source>
        <dbReference type="ARBA" id="ARBA00047899"/>
    </source>
</evidence>
<sequence length="716" mass="78022">MLKEGVFLGKRYEILGRVGSGGMADVYKGKDHKLNRYVAIKVLKSDYRTDEVFIQKFLSEAQAAAGLMHPNVVNVYDVGQDRGLYYMVMELVEGITLKDYIEKKGKLSAKETISISIQMVTGIQAAHNQHIIHRDIKPQNIIISKEGKVKVTDFGIARATTSTKTISSSVMGSVHYTSPEQARGSVVDEKSDIYSAGITMYEMVTGHVPFDGDSTVSVAIKHLQEEIVSPAVEVPDIPYSLEQIIMKCTQKNPDRRYQNCQELILDLKRSLVSPEGNFVNLSPFASNMDETVIMPTEEMERFQDRGYDDEDDYDDGYDYDDDDDYEDDDYDAEDDYADDDYDYDDDDGDYDGDYDDEYTSDRRKNGEVDPNTKKIMKILMIVAAVIIAFVVIFMVGKAAGMFKKGPATTQTQTESEVKVPDVVGLSKDEAQEILSQKKLGIKVSQAPSDTYAKGLVISQDPGADTKVKKNTEIKVVISSGKAVKETTVPDVVGMSEDKAQQTLEDESLVVDYKSEYSDTVEEGKVISTNPGAGASVKEGSKVTMVVSQGAEKVSVPSIVGISRGDADAALAGAGLKSGNVTEEYSDEYEAGIVMSQKTSEGKKVKKGTAVDYVVSKGPEIEMVTVPSLTGHTEAEANQRLTDAGLQAGRVTYENSGSVMKGYVIYQSASAGSEMEKDSYVDFVVSLGPAEVTPPTPDVPDDGNGSSDDPGNNTEGQ</sequence>
<evidence type="ECO:0000313" key="14">
    <source>
        <dbReference type="EMBL" id="MBU3874674.1"/>
    </source>
</evidence>
<dbReference type="PROSITE" id="PS51178">
    <property type="entry name" value="PASTA"/>
    <property type="match status" value="4"/>
</dbReference>
<comment type="caution">
    <text evidence="14">The sequence shown here is derived from an EMBL/GenBank/DDBJ whole genome shotgun (WGS) entry which is preliminary data.</text>
</comment>
<evidence type="ECO:0000259" key="12">
    <source>
        <dbReference type="PROSITE" id="PS50011"/>
    </source>
</evidence>
<dbReference type="PROSITE" id="PS00107">
    <property type="entry name" value="PROTEIN_KINASE_ATP"/>
    <property type="match status" value="1"/>
</dbReference>
<evidence type="ECO:0000256" key="2">
    <source>
        <dbReference type="ARBA" id="ARBA00022527"/>
    </source>
</evidence>
<reference evidence="14 15" key="1">
    <citation type="submission" date="2021-06" db="EMBL/GenBank/DDBJ databases">
        <title>Faecalicatena sp. nov. isolated from porcine feces.</title>
        <authorList>
            <person name="Oh B.S."/>
            <person name="Lee J.H."/>
        </authorList>
    </citation>
    <scope>NUCLEOTIDE SEQUENCE [LARGE SCALE GENOMIC DNA]</scope>
    <source>
        <strain evidence="14 15">AGMB00832</strain>
    </source>
</reference>
<evidence type="ECO:0000256" key="3">
    <source>
        <dbReference type="ARBA" id="ARBA00022679"/>
    </source>
</evidence>
<keyword evidence="3" id="KW-0808">Transferase</keyword>
<dbReference type="EMBL" id="JABACJ020000001">
    <property type="protein sequence ID" value="MBU3874674.1"/>
    <property type="molecule type" value="Genomic_DNA"/>
</dbReference>
<keyword evidence="4 9" id="KW-0547">Nucleotide-binding</keyword>
<feature type="domain" description="PASTA" evidence="13">
    <location>
        <begin position="482"/>
        <end position="548"/>
    </location>
</feature>
<dbReference type="PANTHER" id="PTHR43289">
    <property type="entry name" value="MITOGEN-ACTIVATED PROTEIN KINASE KINASE KINASE 20-RELATED"/>
    <property type="match status" value="1"/>
</dbReference>
<evidence type="ECO:0000256" key="5">
    <source>
        <dbReference type="ARBA" id="ARBA00022777"/>
    </source>
</evidence>
<keyword evidence="11" id="KW-0812">Transmembrane</keyword>
<keyword evidence="11" id="KW-1133">Transmembrane helix</keyword>
<dbReference type="RefSeq" id="WP_216239100.1">
    <property type="nucleotide sequence ID" value="NZ_JABACJ020000001.1"/>
</dbReference>
<dbReference type="PROSITE" id="PS50011">
    <property type="entry name" value="PROTEIN_KINASE_DOM"/>
    <property type="match status" value="1"/>
</dbReference>
<comment type="catalytic activity">
    <reaction evidence="8">
        <text>L-seryl-[protein] + ATP = O-phospho-L-seryl-[protein] + ADP + H(+)</text>
        <dbReference type="Rhea" id="RHEA:17989"/>
        <dbReference type="Rhea" id="RHEA-COMP:9863"/>
        <dbReference type="Rhea" id="RHEA-COMP:11604"/>
        <dbReference type="ChEBI" id="CHEBI:15378"/>
        <dbReference type="ChEBI" id="CHEBI:29999"/>
        <dbReference type="ChEBI" id="CHEBI:30616"/>
        <dbReference type="ChEBI" id="CHEBI:83421"/>
        <dbReference type="ChEBI" id="CHEBI:456216"/>
        <dbReference type="EC" id="2.7.11.1"/>
    </reaction>
</comment>
<dbReference type="PANTHER" id="PTHR43289:SF34">
    <property type="entry name" value="SERINE_THREONINE-PROTEIN KINASE YBDM-RELATED"/>
    <property type="match status" value="1"/>
</dbReference>
<dbReference type="SMART" id="SM00740">
    <property type="entry name" value="PASTA"/>
    <property type="match status" value="4"/>
</dbReference>
<feature type="domain" description="Protein kinase" evidence="12">
    <location>
        <begin position="12"/>
        <end position="272"/>
    </location>
</feature>
<organism evidence="14 15">
    <name type="scientific">Faecalicatena faecalis</name>
    <dbReference type="NCBI Taxonomy" id="2726362"/>
    <lineage>
        <taxon>Bacteria</taxon>
        <taxon>Bacillati</taxon>
        <taxon>Bacillota</taxon>
        <taxon>Clostridia</taxon>
        <taxon>Lachnospirales</taxon>
        <taxon>Lachnospiraceae</taxon>
        <taxon>Faecalicatena</taxon>
    </lineage>
</organism>
<dbReference type="EC" id="2.7.11.1" evidence="1"/>
<keyword evidence="11" id="KW-0472">Membrane</keyword>